<gene>
    <name evidence="2" type="ORF">ACFOZ4_11295</name>
</gene>
<organism evidence="2 3">
    <name type="scientific">Hamadaea flava</name>
    <dbReference type="NCBI Taxonomy" id="1742688"/>
    <lineage>
        <taxon>Bacteria</taxon>
        <taxon>Bacillati</taxon>
        <taxon>Actinomycetota</taxon>
        <taxon>Actinomycetes</taxon>
        <taxon>Micromonosporales</taxon>
        <taxon>Micromonosporaceae</taxon>
        <taxon>Hamadaea</taxon>
    </lineage>
</organism>
<accession>A0ABV8LN29</accession>
<sequence>MTQDPSSLQRVNVADLRAFLDEFADLEIMPAPRARALAGNVRRLLDDVGVLDTDVLADLSVPDLLDLYSQARPGLTRTTRGTYLSQLTRAIAMVTARAADDPLWALTARQRKPAQQATGRRTTAASRGPAATGKPAARAKPATGKPSPSTSANAGRQRPAPAPEQPAAPVSPAAQSMIIYPFPLRDGKRAELTLPALLTTADATRLTAFITALAIEPPQPAR</sequence>
<proteinExistence type="predicted"/>
<keyword evidence="3" id="KW-1185">Reference proteome</keyword>
<dbReference type="RefSeq" id="WP_382189556.1">
    <property type="nucleotide sequence ID" value="NZ_JBHSAY010000006.1"/>
</dbReference>
<name>A0ABV8LN29_9ACTN</name>
<evidence type="ECO:0008006" key="4">
    <source>
        <dbReference type="Google" id="ProtNLM"/>
    </source>
</evidence>
<feature type="region of interest" description="Disordered" evidence="1">
    <location>
        <begin position="108"/>
        <end position="171"/>
    </location>
</feature>
<dbReference type="EMBL" id="JBHSAY010000006">
    <property type="protein sequence ID" value="MFC4131189.1"/>
    <property type="molecule type" value="Genomic_DNA"/>
</dbReference>
<dbReference type="Proteomes" id="UP001595816">
    <property type="component" value="Unassembled WGS sequence"/>
</dbReference>
<evidence type="ECO:0000256" key="1">
    <source>
        <dbReference type="SAM" id="MobiDB-lite"/>
    </source>
</evidence>
<feature type="compositionally biased region" description="Low complexity" evidence="1">
    <location>
        <begin position="113"/>
        <end position="133"/>
    </location>
</feature>
<protein>
    <recommendedName>
        <fullName evidence="4">Core-binding (CB) domain-containing protein</fullName>
    </recommendedName>
</protein>
<evidence type="ECO:0000313" key="3">
    <source>
        <dbReference type="Proteomes" id="UP001595816"/>
    </source>
</evidence>
<comment type="caution">
    <text evidence="2">The sequence shown here is derived from an EMBL/GenBank/DDBJ whole genome shotgun (WGS) entry which is preliminary data.</text>
</comment>
<reference evidence="3" key="1">
    <citation type="journal article" date="2019" name="Int. J. Syst. Evol. Microbiol.">
        <title>The Global Catalogue of Microorganisms (GCM) 10K type strain sequencing project: providing services to taxonomists for standard genome sequencing and annotation.</title>
        <authorList>
            <consortium name="The Broad Institute Genomics Platform"/>
            <consortium name="The Broad Institute Genome Sequencing Center for Infectious Disease"/>
            <person name="Wu L."/>
            <person name="Ma J."/>
        </authorList>
    </citation>
    <scope>NUCLEOTIDE SEQUENCE [LARGE SCALE GENOMIC DNA]</scope>
    <source>
        <strain evidence="3">CGMCC 4.7289</strain>
    </source>
</reference>
<evidence type="ECO:0000313" key="2">
    <source>
        <dbReference type="EMBL" id="MFC4131189.1"/>
    </source>
</evidence>